<comment type="caution">
    <text evidence="3">The sequence shown here is derived from an EMBL/GenBank/DDBJ whole genome shotgun (WGS) entry which is preliminary data.</text>
</comment>
<feature type="region of interest" description="Disordered" evidence="1">
    <location>
        <begin position="341"/>
        <end position="386"/>
    </location>
</feature>
<feature type="domain" description="Helix-turn-helix" evidence="2">
    <location>
        <begin position="306"/>
        <end position="350"/>
    </location>
</feature>
<gene>
    <name evidence="3" type="ORF">GCM10007977_025660</name>
</gene>
<proteinExistence type="predicted"/>
<keyword evidence="4" id="KW-1185">Reference proteome</keyword>
<sequence>MHTSTSRSLTGGAAAASAAAGMAADAGGSAGGERVRQFPAWLDRNSAPAMVAYAAQRWPWTIVDVGSGPASQRLIHGDPRLAAAVGAAIGDPVTDAEAYAEVWRLSVSCRWPGGHLPEVAGSLATAGIGRRPGALIINLDAGTTQTVLANGWVRSTTMRQMLAQLDEEGLLGRLRPAASGGLGCYALTMPLPPLFGVPTSAVARSVSATARAARDAAGDPPVATPRTAPRNTVSPASGGRWALLSPEQRAALTRDVVSRYEQGASVRAVSGQTGLPCSRVYTILVETATEMRPSGWPRQPRDDAHTASVVSRYGGGMSIRMIAGADRISYRTVMRILNEAGVSRRRGPRRRSSPGTTNDSDGPGNGRAEQRTTSTTRETRNGEGGT</sequence>
<evidence type="ECO:0000313" key="3">
    <source>
        <dbReference type="EMBL" id="GGM23326.1"/>
    </source>
</evidence>
<dbReference type="EMBL" id="BMPI01000010">
    <property type="protein sequence ID" value="GGM23326.1"/>
    <property type="molecule type" value="Genomic_DNA"/>
</dbReference>
<protein>
    <recommendedName>
        <fullName evidence="2">Helix-turn-helix domain-containing protein</fullName>
    </recommendedName>
</protein>
<feature type="compositionally biased region" description="Basic and acidic residues" evidence="1">
    <location>
        <begin position="377"/>
        <end position="386"/>
    </location>
</feature>
<accession>A0A917TI05</accession>
<feature type="region of interest" description="Disordered" evidence="1">
    <location>
        <begin position="212"/>
        <end position="240"/>
    </location>
</feature>
<name>A0A917TI05_9ACTN</name>
<organism evidence="3 4">
    <name type="scientific">Dactylosporangium sucinum</name>
    <dbReference type="NCBI Taxonomy" id="1424081"/>
    <lineage>
        <taxon>Bacteria</taxon>
        <taxon>Bacillati</taxon>
        <taxon>Actinomycetota</taxon>
        <taxon>Actinomycetes</taxon>
        <taxon>Micromonosporales</taxon>
        <taxon>Micromonosporaceae</taxon>
        <taxon>Dactylosporangium</taxon>
    </lineage>
</organism>
<reference evidence="3" key="1">
    <citation type="journal article" date="2014" name="Int. J. Syst. Evol. Microbiol.">
        <title>Complete genome sequence of Corynebacterium casei LMG S-19264T (=DSM 44701T), isolated from a smear-ripened cheese.</title>
        <authorList>
            <consortium name="US DOE Joint Genome Institute (JGI-PGF)"/>
            <person name="Walter F."/>
            <person name="Albersmeier A."/>
            <person name="Kalinowski J."/>
            <person name="Ruckert C."/>
        </authorList>
    </citation>
    <scope>NUCLEOTIDE SEQUENCE</scope>
    <source>
        <strain evidence="3">JCM 19831</strain>
    </source>
</reference>
<dbReference type="AlphaFoldDB" id="A0A917TI05"/>
<reference evidence="3" key="2">
    <citation type="submission" date="2020-09" db="EMBL/GenBank/DDBJ databases">
        <authorList>
            <person name="Sun Q."/>
            <person name="Ohkuma M."/>
        </authorList>
    </citation>
    <scope>NUCLEOTIDE SEQUENCE</scope>
    <source>
        <strain evidence="3">JCM 19831</strain>
    </source>
</reference>
<evidence type="ECO:0000256" key="1">
    <source>
        <dbReference type="SAM" id="MobiDB-lite"/>
    </source>
</evidence>
<dbReference type="Proteomes" id="UP000642070">
    <property type="component" value="Unassembled WGS sequence"/>
</dbReference>
<feature type="compositionally biased region" description="Basic residues" evidence="1">
    <location>
        <begin position="343"/>
        <end position="352"/>
    </location>
</feature>
<feature type="domain" description="Helix-turn-helix" evidence="2">
    <location>
        <begin position="246"/>
        <end position="296"/>
    </location>
</feature>
<dbReference type="Gene3D" id="1.10.10.60">
    <property type="entry name" value="Homeodomain-like"/>
    <property type="match status" value="1"/>
</dbReference>
<evidence type="ECO:0000259" key="2">
    <source>
        <dbReference type="Pfam" id="PF19575"/>
    </source>
</evidence>
<dbReference type="Pfam" id="PF19575">
    <property type="entry name" value="HTH_58"/>
    <property type="match status" value="2"/>
</dbReference>
<evidence type="ECO:0000313" key="4">
    <source>
        <dbReference type="Proteomes" id="UP000642070"/>
    </source>
</evidence>
<dbReference type="InterPro" id="IPR045745">
    <property type="entry name" value="HTH_58_Actinobacteria-type"/>
</dbReference>